<dbReference type="EMBL" id="ABJB010240300">
    <property type="status" value="NOT_ANNOTATED_CDS"/>
    <property type="molecule type" value="Genomic_DNA"/>
</dbReference>
<comment type="caution">
    <text evidence="2">Lacks conserved residue(s) required for the propagation of feature annotation.</text>
</comment>
<dbReference type="InParanoid" id="B7PVI9"/>
<evidence type="ECO:0000256" key="2">
    <source>
        <dbReference type="PROSITE-ProRule" id="PRU00059"/>
    </source>
</evidence>
<dbReference type="InterPro" id="IPR000859">
    <property type="entry name" value="CUB_dom"/>
</dbReference>
<dbReference type="SUPFAM" id="SSF49854">
    <property type="entry name" value="Spermadhesin, CUB domain"/>
    <property type="match status" value="6"/>
</dbReference>
<evidence type="ECO:0000313" key="7">
    <source>
        <dbReference type="EnsemblMetazoa" id="ISCW007148-PA"/>
    </source>
</evidence>
<dbReference type="CDD" id="cd00041">
    <property type="entry name" value="CUB"/>
    <property type="match status" value="6"/>
</dbReference>
<feature type="domain" description="CUB" evidence="5">
    <location>
        <begin position="305"/>
        <end position="412"/>
    </location>
</feature>
<dbReference type="Pfam" id="PF00431">
    <property type="entry name" value="CUB"/>
    <property type="match status" value="6"/>
</dbReference>
<feature type="domain" description="CUB" evidence="5">
    <location>
        <begin position="537"/>
        <end position="661"/>
    </location>
</feature>
<feature type="domain" description="CUB" evidence="5">
    <location>
        <begin position="181"/>
        <end position="291"/>
    </location>
</feature>
<dbReference type="EMBL" id="ABJB010133822">
    <property type="status" value="NOT_ANNOTATED_CDS"/>
    <property type="molecule type" value="Genomic_DNA"/>
</dbReference>
<dbReference type="EMBL" id="ABJB010781940">
    <property type="status" value="NOT_ANNOTATED_CDS"/>
    <property type="molecule type" value="Genomic_DNA"/>
</dbReference>
<reference evidence="7" key="2">
    <citation type="submission" date="2020-05" db="UniProtKB">
        <authorList>
            <consortium name="EnsemblMetazoa"/>
        </authorList>
    </citation>
    <scope>IDENTIFICATION</scope>
    <source>
        <strain evidence="7">wikel</strain>
    </source>
</reference>
<evidence type="ECO:0000259" key="5">
    <source>
        <dbReference type="PROSITE" id="PS01180"/>
    </source>
</evidence>
<sequence length="786" mass="88308">MERTSSFVAVPMVFLTWLLASSVPGALAQNRSSADQVLSAPVYARTSDVCTLRLTFNDFELEDSPDCFNDYLLLPDGQKICGTLPPDTTKTVSISRRHSSFTFLFSSNEAKTGKGFMVKIVQEPYTCSDDLPDSSLFPTDSLPEDFGPTAARPQDFDPPVARPQEFNPVTRPQAQTGSSRCDQEILGYSHVLSSPGYPVGYPPNQRCSYRVWRADRSVCVVELDVQDFSLNDRRQYCSRDYLDLPDGTRFCGKVTGTKLLEFAPGSESFTMTFVSDFFGSGRGFNVYVRQRPHSCGRSPFGPRGCDQRLLGPSGLIRSPGYPRIYGPNMRCRYTLLRLNSGVCRVQISFKRFNLENSYGCRKDYLELPDRSRLCGRYTGTRTYDFKQDFLNLYFISDRFRADSGFEIEVRQLQNSCLNPSAQRGCDRTVSRDIEIIRSPEYPSDYPPGSYCVYTVRRSRPGICQVRLDMIDFDVEDGLDCTADSLTFENNGERLCGFRSGSSKVLPFPREADELRMVFTSDITTNRKGFEIKVTQEAGGCFRAPLTDPGHVRAPALQFGRTGEPRHPFAYPPNLDCHYWIHRASPSVCRAQLRFSRFDVGSPLGGVCASDYLDIQGTRYCGRRDGQTLIVDFPEGKNSLELILHSDSVSEKSGFHLDVTQLSSGCIRPPLPAQSCDQTVRRESFQLMSPGFRQGGYPPSTHCVYTVKKHDFRVCALEVKMEAFDLEQDSGCSKDYLQFNNLRFCGKQAYGTTRTIEFLDDEMKVQFHANPTVSGAGFLLSGKQVIC</sequence>
<dbReference type="EMBL" id="ABJB010037792">
    <property type="status" value="NOT_ANNOTATED_CDS"/>
    <property type="molecule type" value="Genomic_DNA"/>
</dbReference>
<proteinExistence type="predicted"/>
<dbReference type="VEuPathDB" id="VectorBase:ISCP_025377"/>
<dbReference type="VEuPathDB" id="VectorBase:ISCP_001191"/>
<dbReference type="PANTHER" id="PTHR24255:SF31">
    <property type="entry name" value="CUBILIN-LIKE PROTEIN"/>
    <property type="match status" value="1"/>
</dbReference>
<dbReference type="EMBL" id="DS800078">
    <property type="protein sequence ID" value="EEC10611.1"/>
    <property type="molecule type" value="Genomic_DNA"/>
</dbReference>
<dbReference type="VEuPathDB" id="VectorBase:ISCP_029739"/>
<dbReference type="PANTHER" id="PTHR24255">
    <property type="entry name" value="COMPLEMENT COMPONENT 1, S SUBCOMPONENT-RELATED"/>
    <property type="match status" value="1"/>
</dbReference>
<feature type="disulfide bond" evidence="2">
    <location>
        <begin position="675"/>
        <end position="702"/>
    </location>
</feature>
<dbReference type="STRING" id="6945.B7PVI9"/>
<feature type="domain" description="CUB" evidence="5">
    <location>
        <begin position="675"/>
        <end position="784"/>
    </location>
</feature>
<evidence type="ECO:0000313" key="8">
    <source>
        <dbReference type="Proteomes" id="UP000001555"/>
    </source>
</evidence>
<dbReference type="PROSITE" id="PS01180">
    <property type="entry name" value="CUB"/>
    <property type="match status" value="6"/>
</dbReference>
<feature type="domain" description="CUB" evidence="5">
    <location>
        <begin position="52"/>
        <end position="123"/>
    </location>
</feature>
<dbReference type="PaxDb" id="6945-B7PVI9"/>
<dbReference type="GO" id="GO:0004252">
    <property type="term" value="F:serine-type endopeptidase activity"/>
    <property type="evidence" value="ECO:0000318"/>
    <property type="project" value="GO_Central"/>
</dbReference>
<reference evidence="6 8" key="1">
    <citation type="submission" date="2008-03" db="EMBL/GenBank/DDBJ databases">
        <title>Annotation of Ixodes scapularis.</title>
        <authorList>
            <consortium name="Ixodes scapularis Genome Project Consortium"/>
            <person name="Caler E."/>
            <person name="Hannick L.I."/>
            <person name="Bidwell S."/>
            <person name="Joardar V."/>
            <person name="Thiagarajan M."/>
            <person name="Amedeo P."/>
            <person name="Galinsky K.J."/>
            <person name="Schobel S."/>
            <person name="Inman J."/>
            <person name="Hostetler J."/>
            <person name="Miller J."/>
            <person name="Hammond M."/>
            <person name="Megy K."/>
            <person name="Lawson D."/>
            <person name="Kodira C."/>
            <person name="Sutton G."/>
            <person name="Meyer J."/>
            <person name="Hill C.A."/>
            <person name="Birren B."/>
            <person name="Nene V."/>
            <person name="Collins F."/>
            <person name="Alarcon-Chaidez F."/>
            <person name="Wikel S."/>
            <person name="Strausberg R."/>
        </authorList>
    </citation>
    <scope>NUCLEOTIDE SEQUENCE [LARGE SCALE GENOMIC DNA]</scope>
    <source>
        <strain evidence="8">Wikel</strain>
        <strain evidence="6">Wikel colony</strain>
    </source>
</reference>
<dbReference type="EnsemblMetazoa" id="ISCW007148-RA">
    <property type="protein sequence ID" value="ISCW007148-PA"/>
    <property type="gene ID" value="ISCW007148"/>
</dbReference>
<keyword evidence="1 2" id="KW-1015">Disulfide bond</keyword>
<protein>
    <recommendedName>
        <fullName evidence="5">CUB domain-containing protein</fullName>
    </recommendedName>
</protein>
<dbReference type="VEuPathDB" id="VectorBase:ISCW007148"/>
<dbReference type="OrthoDB" id="6369184at2759"/>
<keyword evidence="4" id="KW-0732">Signal</keyword>
<dbReference type="HOGENOM" id="CLU_356905_0_0_1"/>
<evidence type="ECO:0000256" key="3">
    <source>
        <dbReference type="SAM" id="MobiDB-lite"/>
    </source>
</evidence>
<dbReference type="VEuPathDB" id="VectorBase:ISCI007148"/>
<dbReference type="EMBL" id="ABJB010898336">
    <property type="status" value="NOT_ANNOTATED_CDS"/>
    <property type="molecule type" value="Genomic_DNA"/>
</dbReference>
<dbReference type="InterPro" id="IPR035914">
    <property type="entry name" value="Sperma_CUB_dom_sf"/>
</dbReference>
<feature type="chain" id="PRO_5010826420" description="CUB domain-containing protein" evidence="4">
    <location>
        <begin position="29"/>
        <end position="786"/>
    </location>
</feature>
<feature type="domain" description="CUB" evidence="5">
    <location>
        <begin position="425"/>
        <end position="536"/>
    </location>
</feature>
<evidence type="ECO:0000313" key="6">
    <source>
        <dbReference type="EMBL" id="EEC10611.1"/>
    </source>
</evidence>
<dbReference type="EMBL" id="ABJB010040435">
    <property type="status" value="NOT_ANNOTATED_CDS"/>
    <property type="molecule type" value="Genomic_DNA"/>
</dbReference>
<keyword evidence="8" id="KW-1185">Reference proteome</keyword>
<dbReference type="GO" id="GO:0005615">
    <property type="term" value="C:extracellular space"/>
    <property type="evidence" value="ECO:0000318"/>
    <property type="project" value="GO_Central"/>
</dbReference>
<dbReference type="Gene3D" id="2.60.120.290">
    <property type="entry name" value="Spermadhesin, CUB domain"/>
    <property type="match status" value="6"/>
</dbReference>
<dbReference type="SMART" id="SM00042">
    <property type="entry name" value="CUB"/>
    <property type="match status" value="6"/>
</dbReference>
<dbReference type="AlphaFoldDB" id="B7PVI9"/>
<evidence type="ECO:0000256" key="4">
    <source>
        <dbReference type="SAM" id="SignalP"/>
    </source>
</evidence>
<dbReference type="Proteomes" id="UP000001555">
    <property type="component" value="Unassembled WGS sequence"/>
</dbReference>
<accession>B7PVI9</accession>
<feature type="signal peptide" evidence="4">
    <location>
        <begin position="1"/>
        <end position="28"/>
    </location>
</feature>
<gene>
    <name evidence="6" type="ORF">IscW_ISCW007148</name>
</gene>
<feature type="region of interest" description="Disordered" evidence="3">
    <location>
        <begin position="142"/>
        <end position="178"/>
    </location>
</feature>
<evidence type="ECO:0000256" key="1">
    <source>
        <dbReference type="ARBA" id="ARBA00023157"/>
    </source>
</evidence>
<name>B7PVI9_IXOSC</name>
<organism>
    <name type="scientific">Ixodes scapularis</name>
    <name type="common">Black-legged tick</name>
    <name type="synonym">Deer tick</name>
    <dbReference type="NCBI Taxonomy" id="6945"/>
    <lineage>
        <taxon>Eukaryota</taxon>
        <taxon>Metazoa</taxon>
        <taxon>Ecdysozoa</taxon>
        <taxon>Arthropoda</taxon>
        <taxon>Chelicerata</taxon>
        <taxon>Arachnida</taxon>
        <taxon>Acari</taxon>
        <taxon>Parasitiformes</taxon>
        <taxon>Ixodida</taxon>
        <taxon>Ixodoidea</taxon>
        <taxon>Ixodidae</taxon>
        <taxon>Ixodinae</taxon>
        <taxon>Ixodes</taxon>
    </lineage>
</organism>